<feature type="compositionally biased region" description="Polar residues" evidence="1">
    <location>
        <begin position="8"/>
        <end position="24"/>
    </location>
</feature>
<feature type="compositionally biased region" description="Low complexity" evidence="1">
    <location>
        <begin position="25"/>
        <end position="43"/>
    </location>
</feature>
<feature type="region of interest" description="Disordered" evidence="1">
    <location>
        <begin position="1"/>
        <end position="62"/>
    </location>
</feature>
<proteinExistence type="predicted"/>
<protein>
    <submittedName>
        <fullName evidence="2">Uncharacterized protein</fullName>
    </submittedName>
</protein>
<dbReference type="Proteomes" id="UP001341245">
    <property type="component" value="Unassembled WGS sequence"/>
</dbReference>
<evidence type="ECO:0000256" key="1">
    <source>
        <dbReference type="SAM" id="MobiDB-lite"/>
    </source>
</evidence>
<name>A0ABR0T5B3_AURPU</name>
<evidence type="ECO:0000313" key="2">
    <source>
        <dbReference type="EMBL" id="KAK5999302.1"/>
    </source>
</evidence>
<keyword evidence="3" id="KW-1185">Reference proteome</keyword>
<dbReference type="EMBL" id="JASGXD010000027">
    <property type="protein sequence ID" value="KAK5999302.1"/>
    <property type="molecule type" value="Genomic_DNA"/>
</dbReference>
<comment type="caution">
    <text evidence="2">The sequence shown here is derived from an EMBL/GenBank/DDBJ whole genome shotgun (WGS) entry which is preliminary data.</text>
</comment>
<evidence type="ECO:0000313" key="3">
    <source>
        <dbReference type="Proteomes" id="UP001341245"/>
    </source>
</evidence>
<sequence>MGCGSSKPEYTSNAMPAQPVQGNVPQGYAAPQQAPMYQQPPQQTGRKRNAAKNLGFLSMLAN</sequence>
<accession>A0ABR0T5B3</accession>
<reference evidence="2 3" key="1">
    <citation type="submission" date="2023-11" db="EMBL/GenBank/DDBJ databases">
        <title>Draft genome sequence and annotation of the polyextremotolerant black yeast-like fungus Aureobasidium pullulans NRRL 62042.</title>
        <authorList>
            <person name="Dielentheis-Frenken M.R.E."/>
            <person name="Wibberg D."/>
            <person name="Blank L.M."/>
            <person name="Tiso T."/>
        </authorList>
    </citation>
    <scope>NUCLEOTIDE SEQUENCE [LARGE SCALE GENOMIC DNA]</scope>
    <source>
        <strain evidence="2 3">NRRL 62042</strain>
    </source>
</reference>
<organism evidence="2 3">
    <name type="scientific">Aureobasidium pullulans</name>
    <name type="common">Black yeast</name>
    <name type="synonym">Pullularia pullulans</name>
    <dbReference type="NCBI Taxonomy" id="5580"/>
    <lineage>
        <taxon>Eukaryota</taxon>
        <taxon>Fungi</taxon>
        <taxon>Dikarya</taxon>
        <taxon>Ascomycota</taxon>
        <taxon>Pezizomycotina</taxon>
        <taxon>Dothideomycetes</taxon>
        <taxon>Dothideomycetidae</taxon>
        <taxon>Dothideales</taxon>
        <taxon>Saccotheciaceae</taxon>
        <taxon>Aureobasidium</taxon>
    </lineage>
</organism>
<gene>
    <name evidence="2" type="ORF">QM012_005577</name>
</gene>